<evidence type="ECO:0000256" key="9">
    <source>
        <dbReference type="ARBA" id="ARBA00023136"/>
    </source>
</evidence>
<dbReference type="GO" id="GO:0019646">
    <property type="term" value="P:aerobic electron transport chain"/>
    <property type="evidence" value="ECO:0007669"/>
    <property type="project" value="InterPro"/>
</dbReference>
<keyword evidence="20" id="KW-1185">Reference proteome</keyword>
<dbReference type="Pfam" id="PF00510">
    <property type="entry name" value="COX3"/>
    <property type="match status" value="1"/>
</dbReference>
<dbReference type="PANTHER" id="PTHR11403">
    <property type="entry name" value="CYTOCHROME C OXIDASE SUBUNIT III"/>
    <property type="match status" value="1"/>
</dbReference>
<evidence type="ECO:0000256" key="17">
    <source>
        <dbReference type="SAM" id="Phobius"/>
    </source>
</evidence>
<dbReference type="InterPro" id="IPR035973">
    <property type="entry name" value="Cyt_c_oxidase_su3-like_sf"/>
</dbReference>
<feature type="transmembrane region" description="Helical" evidence="17">
    <location>
        <begin position="95"/>
        <end position="115"/>
    </location>
</feature>
<dbReference type="GO" id="GO:0004129">
    <property type="term" value="F:cytochrome-c oxidase activity"/>
    <property type="evidence" value="ECO:0007669"/>
    <property type="project" value="InterPro"/>
</dbReference>
<dbReference type="InterPro" id="IPR024791">
    <property type="entry name" value="Cyt_c/ubiquinol_Oxase_su3"/>
</dbReference>
<reference evidence="19 20" key="1">
    <citation type="submission" date="2015-04" db="EMBL/GenBank/DDBJ databases">
        <title>Whole genome shotgun sequence of Sphingomonas changbaiensis NBRC 104936.</title>
        <authorList>
            <person name="Katano-Makiyama Y."/>
            <person name="Hosoyama A."/>
            <person name="Hashimoto M."/>
            <person name="Noguchi M."/>
            <person name="Tsuchikane K."/>
            <person name="Ohji S."/>
            <person name="Yamazoe A."/>
            <person name="Ichikawa N."/>
            <person name="Kimura A."/>
            <person name="Fujita N."/>
        </authorList>
    </citation>
    <scope>NUCLEOTIDE SEQUENCE [LARGE SCALE GENOMIC DNA]</scope>
    <source>
        <strain evidence="19 20">NBRC 104936</strain>
    </source>
</reference>
<evidence type="ECO:0000256" key="8">
    <source>
        <dbReference type="ARBA" id="ARBA00023002"/>
    </source>
</evidence>
<comment type="subunit">
    <text evidence="3">Heterooctamer of two A chains, two B chains, two C chains and two D chains.</text>
</comment>
<keyword evidence="9 17" id="KW-0472">Membrane</keyword>
<dbReference type="STRING" id="1219043.SCH01S_53_00320"/>
<evidence type="ECO:0000256" key="13">
    <source>
        <dbReference type="ARBA" id="ARBA00032189"/>
    </source>
</evidence>
<keyword evidence="8" id="KW-0560">Oxidoreductase</keyword>
<feature type="transmembrane region" description="Helical" evidence="17">
    <location>
        <begin position="121"/>
        <end position="140"/>
    </location>
</feature>
<evidence type="ECO:0000256" key="14">
    <source>
        <dbReference type="ARBA" id="ARBA00032717"/>
    </source>
</evidence>
<dbReference type="PANTHER" id="PTHR11403:SF2">
    <property type="entry name" value="CYTOCHROME BO(3) UBIQUINOL OXIDASE SUBUNIT 3"/>
    <property type="match status" value="1"/>
</dbReference>
<dbReference type="RefSeq" id="WP_052733988.1">
    <property type="nucleotide sequence ID" value="NZ_BBWU01000053.1"/>
</dbReference>
<comment type="subcellular location">
    <subcellularLocation>
        <location evidence="1 15">Cell membrane</location>
        <topology evidence="1 15">Multi-pass membrane protein</topology>
    </subcellularLocation>
</comment>
<keyword evidence="5" id="KW-1003">Cell membrane</keyword>
<dbReference type="FunFam" id="1.20.120.80:FF:000001">
    <property type="entry name" value="Cytochrome (Ubi)quinol oxidase subunit III"/>
    <property type="match status" value="1"/>
</dbReference>
<keyword evidence="6 15" id="KW-0812">Transmembrane</keyword>
<accession>A0A0E9MV12</accession>
<comment type="similarity">
    <text evidence="2 15">Belongs to the cytochrome c oxidase subunit 3 family.</text>
</comment>
<evidence type="ECO:0000256" key="10">
    <source>
        <dbReference type="ARBA" id="ARBA00025694"/>
    </source>
</evidence>
<proteinExistence type="inferred from homology"/>
<dbReference type="InterPro" id="IPR000298">
    <property type="entry name" value="Cyt_c_oxidase-like_su3"/>
</dbReference>
<evidence type="ECO:0000313" key="20">
    <source>
        <dbReference type="Proteomes" id="UP000033202"/>
    </source>
</evidence>
<feature type="region of interest" description="Disordered" evidence="16">
    <location>
        <begin position="17"/>
        <end position="40"/>
    </location>
</feature>
<feature type="transmembrane region" description="Helical" evidence="17">
    <location>
        <begin position="53"/>
        <end position="75"/>
    </location>
</feature>
<evidence type="ECO:0000256" key="5">
    <source>
        <dbReference type="ARBA" id="ARBA00022475"/>
    </source>
</evidence>
<dbReference type="GO" id="GO:0016491">
    <property type="term" value="F:oxidoreductase activity"/>
    <property type="evidence" value="ECO:0007669"/>
    <property type="project" value="UniProtKB-KW"/>
</dbReference>
<evidence type="ECO:0000256" key="6">
    <source>
        <dbReference type="ARBA" id="ARBA00022692"/>
    </source>
</evidence>
<feature type="transmembrane region" description="Helical" evidence="17">
    <location>
        <begin position="161"/>
        <end position="188"/>
    </location>
</feature>
<dbReference type="Gene3D" id="1.20.120.80">
    <property type="entry name" value="Cytochrome c oxidase, subunit III, four-helix bundle"/>
    <property type="match status" value="1"/>
</dbReference>
<gene>
    <name evidence="19" type="primary">cyoC</name>
    <name evidence="19" type="ORF">SCH01S_53_00320</name>
</gene>
<evidence type="ECO:0000256" key="4">
    <source>
        <dbReference type="ARBA" id="ARBA00014687"/>
    </source>
</evidence>
<dbReference type="PROSITE" id="PS50253">
    <property type="entry name" value="COX3"/>
    <property type="match status" value="1"/>
</dbReference>
<dbReference type="EMBL" id="BBWU01000053">
    <property type="protein sequence ID" value="GAO40960.1"/>
    <property type="molecule type" value="Genomic_DNA"/>
</dbReference>
<feature type="domain" description="Heme-copper oxidase subunit III family profile" evidence="18">
    <location>
        <begin position="53"/>
        <end position="229"/>
    </location>
</feature>
<evidence type="ECO:0000256" key="1">
    <source>
        <dbReference type="ARBA" id="ARBA00004651"/>
    </source>
</evidence>
<evidence type="ECO:0000256" key="15">
    <source>
        <dbReference type="RuleBase" id="RU003376"/>
    </source>
</evidence>
<evidence type="ECO:0000256" key="11">
    <source>
        <dbReference type="ARBA" id="ARBA00030072"/>
    </source>
</evidence>
<name>A0A0E9MV12_9SPHN</name>
<evidence type="ECO:0000256" key="12">
    <source>
        <dbReference type="ARBA" id="ARBA00031884"/>
    </source>
</evidence>
<evidence type="ECO:0000259" key="18">
    <source>
        <dbReference type="PROSITE" id="PS50253"/>
    </source>
</evidence>
<dbReference type="CDD" id="cd02863">
    <property type="entry name" value="Ubiquinol_oxidase_III"/>
    <property type="match status" value="1"/>
</dbReference>
<organism evidence="19 20">
    <name type="scientific">Sphingomonas changbaiensis NBRC 104936</name>
    <dbReference type="NCBI Taxonomy" id="1219043"/>
    <lineage>
        <taxon>Bacteria</taxon>
        <taxon>Pseudomonadati</taxon>
        <taxon>Pseudomonadota</taxon>
        <taxon>Alphaproteobacteria</taxon>
        <taxon>Sphingomonadales</taxon>
        <taxon>Sphingomonadaceae</taxon>
        <taxon>Sphingomonas</taxon>
    </lineage>
</organism>
<dbReference type="Proteomes" id="UP000033202">
    <property type="component" value="Unassembled WGS sequence"/>
</dbReference>
<evidence type="ECO:0000256" key="7">
    <source>
        <dbReference type="ARBA" id="ARBA00022989"/>
    </source>
</evidence>
<evidence type="ECO:0000256" key="3">
    <source>
        <dbReference type="ARBA" id="ARBA00011700"/>
    </source>
</evidence>
<evidence type="ECO:0000256" key="2">
    <source>
        <dbReference type="ARBA" id="ARBA00010581"/>
    </source>
</evidence>
<dbReference type="SUPFAM" id="SSF81452">
    <property type="entry name" value="Cytochrome c oxidase subunit III-like"/>
    <property type="match status" value="1"/>
</dbReference>
<dbReference type="GO" id="GO:0005886">
    <property type="term" value="C:plasma membrane"/>
    <property type="evidence" value="ECO:0007669"/>
    <property type="project" value="UniProtKB-SubCell"/>
</dbReference>
<comment type="function">
    <text evidence="10">Cytochrome bo(3) ubiquinol terminal oxidase is the component of the aerobic respiratory chain of E.coli that predominates when cells are grown at high aeration. Has proton pump activity across the membrane in addition to electron transfer, pumping 2 protons/electron.</text>
</comment>
<dbReference type="InterPro" id="IPR013833">
    <property type="entry name" value="Cyt_c_oxidase_su3_a-hlx"/>
</dbReference>
<keyword evidence="7 17" id="KW-1133">Transmembrane helix</keyword>
<evidence type="ECO:0000313" key="19">
    <source>
        <dbReference type="EMBL" id="GAO40960.1"/>
    </source>
</evidence>
<protein>
    <recommendedName>
        <fullName evidence="4">Cytochrome bo(3) ubiquinol oxidase subunit 3</fullName>
    </recommendedName>
    <alternativeName>
        <fullName evidence="13">Cytochrome o ubiquinol oxidase subunit 3</fullName>
    </alternativeName>
    <alternativeName>
        <fullName evidence="11">Oxidase bo(3) subunit 3</fullName>
    </alternativeName>
    <alternativeName>
        <fullName evidence="14">Ubiquinol oxidase polypeptide III</fullName>
    </alternativeName>
    <alternativeName>
        <fullName evidence="12">Ubiquinol oxidase subunit 3</fullName>
    </alternativeName>
</protein>
<sequence>MTDTSLPAARETIRRVREDPYRLGHRPHGPREPIEGTGQGVTGPASKRVIVGYGFWIFLLSDIVMFSCFFAAFAVQRGATAGGPGIRDLVEMPRVALETAALLLSSYTCGLSFAATNARNLLWTQVFLLVTGLLGLAFVGMELQEFISLASRGITPQRSGFVTSFFGLVGLHGLHVTIAGLWLLTMMAQVQVKGFRPEIVHRLICFNLFWHALDIVWIGIFTIVYLMGAIA</sequence>
<dbReference type="InterPro" id="IPR033946">
    <property type="entry name" value="Ubiquinol_oxase_su3_dom"/>
</dbReference>
<feature type="transmembrane region" description="Helical" evidence="17">
    <location>
        <begin position="208"/>
        <end position="230"/>
    </location>
</feature>
<evidence type="ECO:0000256" key="16">
    <source>
        <dbReference type="SAM" id="MobiDB-lite"/>
    </source>
</evidence>
<dbReference type="AlphaFoldDB" id="A0A0E9MV12"/>
<comment type="caution">
    <text evidence="19">The sequence shown here is derived from an EMBL/GenBank/DDBJ whole genome shotgun (WGS) entry which is preliminary data.</text>
</comment>